<dbReference type="InterPro" id="IPR036288">
    <property type="entry name" value="Aconitase_B_HEAT-like_dom_sf"/>
</dbReference>
<comment type="similarity">
    <text evidence="5 17">Belongs to the aconitase/IPM isomerase family.</text>
</comment>
<evidence type="ECO:0000256" key="12">
    <source>
        <dbReference type="ARBA" id="ARBA00022884"/>
    </source>
</evidence>
<dbReference type="PROSITE" id="PS00450">
    <property type="entry name" value="ACONITASE_1"/>
    <property type="match status" value="1"/>
</dbReference>
<dbReference type="NCBIfam" id="TIGR00117">
    <property type="entry name" value="acnB"/>
    <property type="match status" value="1"/>
</dbReference>
<comment type="pathway">
    <text evidence="4">Organic acid metabolism; propanoate degradation.</text>
</comment>
<evidence type="ECO:0000256" key="16">
    <source>
        <dbReference type="ARBA" id="ARBA00023501"/>
    </source>
</evidence>
<dbReference type="InterPro" id="IPR050926">
    <property type="entry name" value="Aconitase/IPM_isomerase"/>
</dbReference>
<evidence type="ECO:0000256" key="15">
    <source>
        <dbReference type="ARBA" id="ARBA00023239"/>
    </source>
</evidence>
<dbReference type="SUPFAM" id="SSF74778">
    <property type="entry name" value="Aconitase B, N-terminal domain"/>
    <property type="match status" value="1"/>
</dbReference>
<comment type="catalytic activity">
    <reaction evidence="1 17">
        <text>(2S,3R)-3-hydroxybutane-1,2,3-tricarboxylate = 2-methyl-cis-aconitate + H2O</text>
        <dbReference type="Rhea" id="RHEA:17941"/>
        <dbReference type="ChEBI" id="CHEBI:15377"/>
        <dbReference type="ChEBI" id="CHEBI:57429"/>
        <dbReference type="ChEBI" id="CHEBI:57872"/>
        <dbReference type="EC" id="4.2.1.99"/>
    </reaction>
</comment>
<dbReference type="EC" id="4.2.1.99" evidence="7 17"/>
<name>A0ABQ3GBV8_9BURK</name>
<accession>A0ABQ3GBV8</accession>
<gene>
    <name evidence="21" type="primary">acnB</name>
    <name evidence="21" type="ORF">GCM10007320_56720</name>
</gene>
<dbReference type="InterPro" id="IPR018136">
    <property type="entry name" value="Aconitase_4Fe-4S_BS"/>
</dbReference>
<dbReference type="PROSITE" id="PS01244">
    <property type="entry name" value="ACONITASE_2"/>
    <property type="match status" value="1"/>
</dbReference>
<sequence length="864" mass="93031">MLQAYREHVAERAALGIPPLPLSAKQTAELIELLKAPPAGEEAFLLNLITHRVPAGVDDAAKVKASYLAAVAHGTEKSPLISRAKATELLGTMLGGYNIGPMVDLLKDAEVGTVAADGLKKTLLMFDQFHDVKELADAGNANAKAVLQSWADGEWFTSRPEVPQSITFTVFKVPGETNTDDLSPAPDATTRPDIPMHALAMLKNKREGAPFVPEEDGKRGPIKFIQDLVARGLPVAYVGDVVGTGSSRKSATNSVLWFTGEDIPFIPNKKFGGVCLGTKIAPIFYNTMEDAGALPIELDVSQMNMGDTVELRPYEGKALKDGKVIAEFQVKSEVLFDEVRAGGRIPLIIGRGLTGKAREALGLPASTLFRLPQAPADSGKGFSLAQKMVGRACGLPEGQGVRPGTYCEPKMTSVGSQDTTGPMTRDELKDLACLGFSADLVMQSFCHTAAYPKKVDVKMHHELPDFISTRGGISLRPGDGVIHSWLNRLLTPDTVGTGGDSHTRFPIGISFPAGSGLVAFAAATGVMPLDMPESVLVRFKGKMQPGVTLRDLVNAIPLYAIKQGLLTVEKKGKKNIFSGRILEIEGLPDLKVEQAFELSDASAERSAAGCTVHLNKEPIIEYINSNITLMKWMIAEGYQDARTLQRRIAAQEAWLKNPQLLKGDADAEYAAVIEIDLADIHEPIVACPNDPDDVKTLSDVAGAKIDEVFIGSCMTNIGHFRAASKLLEGKRDIPVKLWIAPPTKMDAQQLTEEGHYGVFGNAGARTEMPGCSLCMGNQAQVREGATVMSTSTRNFPNRLGKNTNVYLGSAELASICSKLGRIPTREEYMADIGVINQNGDKIYQYLNFDKIEDYTEVAEKAAAC</sequence>
<keyword evidence="22" id="KW-1185">Reference proteome</keyword>
<evidence type="ECO:0000256" key="11">
    <source>
        <dbReference type="ARBA" id="ARBA00022723"/>
    </source>
</evidence>
<feature type="domain" description="Aconitase/3-isopropylmalate dehydratase large subunit alpha/beta/alpha" evidence="18">
    <location>
        <begin position="700"/>
        <end position="815"/>
    </location>
</feature>
<feature type="domain" description="Aconitase/3-isopropylmalate dehydratase large subunit alpha/beta/alpha" evidence="18">
    <location>
        <begin position="473"/>
        <end position="699"/>
    </location>
</feature>
<evidence type="ECO:0000313" key="22">
    <source>
        <dbReference type="Proteomes" id="UP000626210"/>
    </source>
</evidence>
<proteinExistence type="inferred from homology"/>
<evidence type="ECO:0000313" key="21">
    <source>
        <dbReference type="EMBL" id="GHC99793.1"/>
    </source>
</evidence>
<dbReference type="CDD" id="cd01581">
    <property type="entry name" value="AcnB"/>
    <property type="match status" value="1"/>
</dbReference>
<organism evidence="21 22">
    <name type="scientific">Pseudorhodoferax aquiterrae</name>
    <dbReference type="NCBI Taxonomy" id="747304"/>
    <lineage>
        <taxon>Bacteria</taxon>
        <taxon>Pseudomonadati</taxon>
        <taxon>Pseudomonadota</taxon>
        <taxon>Betaproteobacteria</taxon>
        <taxon>Burkholderiales</taxon>
        <taxon>Comamonadaceae</taxon>
    </lineage>
</organism>
<dbReference type="PIRSF" id="PIRSF036687">
    <property type="entry name" value="AcnB"/>
    <property type="match status" value="1"/>
</dbReference>
<dbReference type="Gene3D" id="3.20.19.10">
    <property type="entry name" value="Aconitase, domain 4"/>
    <property type="match status" value="1"/>
</dbReference>
<dbReference type="SUPFAM" id="SSF53732">
    <property type="entry name" value="Aconitase iron-sulfur domain"/>
    <property type="match status" value="1"/>
</dbReference>
<dbReference type="InterPro" id="IPR015931">
    <property type="entry name" value="Acnase/IPM_dHydase_lsu_aba_1/3"/>
</dbReference>
<dbReference type="Gene3D" id="3.30.499.10">
    <property type="entry name" value="Aconitase, domain 3"/>
    <property type="match status" value="2"/>
</dbReference>
<evidence type="ECO:0000259" key="20">
    <source>
        <dbReference type="Pfam" id="PF11791"/>
    </source>
</evidence>
<dbReference type="EC" id="4.2.1.3" evidence="6 17"/>
<dbReference type="InterPro" id="IPR004406">
    <property type="entry name" value="Aconitase_B"/>
</dbReference>
<dbReference type="Pfam" id="PF11791">
    <property type="entry name" value="Aconitase_B_N"/>
    <property type="match status" value="1"/>
</dbReference>
<reference evidence="22" key="1">
    <citation type="journal article" date="2019" name="Int. J. Syst. Evol. Microbiol.">
        <title>The Global Catalogue of Microorganisms (GCM) 10K type strain sequencing project: providing services to taxonomists for standard genome sequencing and annotation.</title>
        <authorList>
            <consortium name="The Broad Institute Genomics Platform"/>
            <consortium name="The Broad Institute Genome Sequencing Center for Infectious Disease"/>
            <person name="Wu L."/>
            <person name="Ma J."/>
        </authorList>
    </citation>
    <scope>NUCLEOTIDE SEQUENCE [LARGE SCALE GENOMIC DNA]</scope>
    <source>
        <strain evidence="22">KCTC 23314</strain>
    </source>
</reference>
<evidence type="ECO:0000259" key="19">
    <source>
        <dbReference type="Pfam" id="PF06434"/>
    </source>
</evidence>
<dbReference type="Gene3D" id="3.40.1060.10">
    <property type="entry name" value="Aconitase, Domain 2"/>
    <property type="match status" value="1"/>
</dbReference>
<evidence type="ECO:0000256" key="13">
    <source>
        <dbReference type="ARBA" id="ARBA00023004"/>
    </source>
</evidence>
<dbReference type="PANTHER" id="PTHR43160:SF4">
    <property type="entry name" value="ACONITATE HYDRATASE B"/>
    <property type="match status" value="1"/>
</dbReference>
<evidence type="ECO:0000256" key="8">
    <source>
        <dbReference type="ARBA" id="ARBA00019379"/>
    </source>
</evidence>
<evidence type="ECO:0000256" key="1">
    <source>
        <dbReference type="ARBA" id="ARBA00000118"/>
    </source>
</evidence>
<dbReference type="Gene3D" id="1.25.40.310">
    <property type="entry name" value="Aconitate B, HEAT-like domain"/>
    <property type="match status" value="1"/>
</dbReference>
<keyword evidence="9" id="KW-0004">4Fe-4S</keyword>
<dbReference type="RefSeq" id="WP_189690237.1">
    <property type="nucleotide sequence ID" value="NZ_BMYK01000029.1"/>
</dbReference>
<evidence type="ECO:0000256" key="4">
    <source>
        <dbReference type="ARBA" id="ARBA00005026"/>
    </source>
</evidence>
<evidence type="ECO:0000256" key="14">
    <source>
        <dbReference type="ARBA" id="ARBA00023014"/>
    </source>
</evidence>
<evidence type="ECO:0000256" key="2">
    <source>
        <dbReference type="ARBA" id="ARBA00001966"/>
    </source>
</evidence>
<dbReference type="InterPro" id="IPR015928">
    <property type="entry name" value="Aconitase/3IPM_dehydase_swvl"/>
</dbReference>
<feature type="domain" description="Aconitase B HEAT-like" evidence="20">
    <location>
        <begin position="4"/>
        <end position="156"/>
    </location>
</feature>
<keyword evidence="12" id="KW-0694">RNA-binding</keyword>
<evidence type="ECO:0000256" key="9">
    <source>
        <dbReference type="ARBA" id="ARBA00022485"/>
    </source>
</evidence>
<comment type="catalytic activity">
    <reaction evidence="16 17">
        <text>citrate = D-threo-isocitrate</text>
        <dbReference type="Rhea" id="RHEA:10336"/>
        <dbReference type="ChEBI" id="CHEBI:15562"/>
        <dbReference type="ChEBI" id="CHEBI:16947"/>
        <dbReference type="EC" id="4.2.1.3"/>
    </reaction>
</comment>
<dbReference type="InterPro" id="IPR015929">
    <property type="entry name" value="Aconitase_B_swivel"/>
</dbReference>
<dbReference type="PANTHER" id="PTHR43160">
    <property type="entry name" value="ACONITATE HYDRATASE B"/>
    <property type="match status" value="1"/>
</dbReference>
<evidence type="ECO:0000256" key="10">
    <source>
        <dbReference type="ARBA" id="ARBA00022532"/>
    </source>
</evidence>
<dbReference type="InterPro" id="IPR001030">
    <property type="entry name" value="Acoase/IPM_deHydtase_lsu_aba"/>
</dbReference>
<evidence type="ECO:0000256" key="7">
    <source>
        <dbReference type="ARBA" id="ARBA00013250"/>
    </source>
</evidence>
<dbReference type="InterPro" id="IPR015932">
    <property type="entry name" value="Aconitase_dom2"/>
</dbReference>
<protein>
    <recommendedName>
        <fullName evidence="8 17">Aconitate hydratase B</fullName>
        <ecNumber evidence="6 17">4.2.1.3</ecNumber>
        <ecNumber evidence="7 17">4.2.1.99</ecNumber>
    </recommendedName>
    <alternativeName>
        <fullName evidence="17">2-methylisocitrate dehydratase</fullName>
    </alternativeName>
</protein>
<evidence type="ECO:0000259" key="18">
    <source>
        <dbReference type="Pfam" id="PF00330"/>
    </source>
</evidence>
<keyword evidence="11" id="KW-0479">Metal-binding</keyword>
<comment type="cofactor">
    <cofactor evidence="2">
        <name>[4Fe-4S] cluster</name>
        <dbReference type="ChEBI" id="CHEBI:49883"/>
    </cofactor>
</comment>
<keyword evidence="13" id="KW-0408">Iron</keyword>
<dbReference type="InterPro" id="IPR015933">
    <property type="entry name" value="Aconitase_B_HEAT-like_dom"/>
</dbReference>
<dbReference type="EMBL" id="BMYK01000029">
    <property type="protein sequence ID" value="GHC99793.1"/>
    <property type="molecule type" value="Genomic_DNA"/>
</dbReference>
<comment type="pathway">
    <text evidence="3 17">Carbohydrate metabolism; tricarboxylic acid cycle; isocitrate from oxaloacetate: step 2/2.</text>
</comment>
<dbReference type="CDD" id="cd01576">
    <property type="entry name" value="AcnB_Swivel"/>
    <property type="match status" value="1"/>
</dbReference>
<evidence type="ECO:0000256" key="6">
    <source>
        <dbReference type="ARBA" id="ARBA00012926"/>
    </source>
</evidence>
<evidence type="ECO:0000256" key="5">
    <source>
        <dbReference type="ARBA" id="ARBA00007185"/>
    </source>
</evidence>
<keyword evidence="14" id="KW-0411">Iron-sulfur</keyword>
<evidence type="ECO:0000256" key="17">
    <source>
        <dbReference type="PIRNR" id="PIRNR036687"/>
    </source>
</evidence>
<dbReference type="Proteomes" id="UP000626210">
    <property type="component" value="Unassembled WGS sequence"/>
</dbReference>
<feature type="domain" description="Aconitase B swivel" evidence="19">
    <location>
        <begin position="169"/>
        <end position="382"/>
    </location>
</feature>
<comment type="caution">
    <text evidence="21">The sequence shown here is derived from an EMBL/GenBank/DDBJ whole genome shotgun (WGS) entry which is preliminary data.</text>
</comment>
<dbReference type="Pfam" id="PF06434">
    <property type="entry name" value="Aconitase_2_N"/>
    <property type="match status" value="1"/>
</dbReference>
<dbReference type="Pfam" id="PF00330">
    <property type="entry name" value="Aconitase"/>
    <property type="match status" value="2"/>
</dbReference>
<dbReference type="InterPro" id="IPR036008">
    <property type="entry name" value="Aconitase_4Fe-4S_dom"/>
</dbReference>
<keyword evidence="15 17" id="KW-0456">Lyase</keyword>
<keyword evidence="10 17" id="KW-0816">Tricarboxylic acid cycle</keyword>
<dbReference type="SUPFAM" id="SSF52016">
    <property type="entry name" value="LeuD/IlvD-like"/>
    <property type="match status" value="1"/>
</dbReference>
<evidence type="ECO:0000256" key="3">
    <source>
        <dbReference type="ARBA" id="ARBA00004717"/>
    </source>
</evidence>
<dbReference type="NCBIfam" id="NF006690">
    <property type="entry name" value="PRK09238.1"/>
    <property type="match status" value="1"/>
</dbReference>